<proteinExistence type="predicted"/>
<comment type="caution">
    <text evidence="2">The sequence shown here is derived from an EMBL/GenBank/DDBJ whole genome shotgun (WGS) entry which is preliminary data.</text>
</comment>
<dbReference type="InterPro" id="IPR000089">
    <property type="entry name" value="Biotin_lipoyl"/>
</dbReference>
<dbReference type="AlphaFoldDB" id="A0A3M8DGJ2"/>
<evidence type="ECO:0000313" key="3">
    <source>
        <dbReference type="Proteomes" id="UP000271031"/>
    </source>
</evidence>
<keyword evidence="3" id="KW-1185">Reference proteome</keyword>
<dbReference type="OrthoDB" id="2639611at2"/>
<dbReference type="Gene3D" id="2.40.50.100">
    <property type="match status" value="1"/>
</dbReference>
<dbReference type="Pfam" id="PF00364">
    <property type="entry name" value="Biotin_lipoyl"/>
    <property type="match status" value="1"/>
</dbReference>
<protein>
    <recommendedName>
        <fullName evidence="1">Lipoyl-binding domain-containing protein</fullName>
    </recommendedName>
</protein>
<gene>
    <name evidence="2" type="ORF">EDM56_16120</name>
</gene>
<reference evidence="2 3" key="1">
    <citation type="submission" date="2018-10" db="EMBL/GenBank/DDBJ databases">
        <title>Phylogenomics of Brevibacillus.</title>
        <authorList>
            <person name="Dunlap C."/>
        </authorList>
    </citation>
    <scope>NUCLEOTIDE SEQUENCE [LARGE SCALE GENOMIC DNA]</scope>
    <source>
        <strain evidence="2 3">JCM 15716</strain>
    </source>
</reference>
<dbReference type="InterPro" id="IPR011053">
    <property type="entry name" value="Single_hybrid_motif"/>
</dbReference>
<dbReference type="RefSeq" id="WP_122918902.1">
    <property type="nucleotide sequence ID" value="NZ_RHHQ01000012.1"/>
</dbReference>
<evidence type="ECO:0000259" key="1">
    <source>
        <dbReference type="Pfam" id="PF00364"/>
    </source>
</evidence>
<accession>A0A3M8DGJ2</accession>
<dbReference type="EMBL" id="RHHQ01000012">
    <property type="protein sequence ID" value="RNB87203.1"/>
    <property type="molecule type" value="Genomic_DNA"/>
</dbReference>
<dbReference type="Proteomes" id="UP000271031">
    <property type="component" value="Unassembled WGS sequence"/>
</dbReference>
<sequence>MLINFEVLSSCTGKIEKILKKEASYIYEQEPFCLVRTSDGMLVEITSQFSGYVKSMKAVLGQTVTPETVLIRIEEKLSHVCVGSD</sequence>
<dbReference type="SUPFAM" id="SSF51230">
    <property type="entry name" value="Single hybrid motif"/>
    <property type="match status" value="1"/>
</dbReference>
<evidence type="ECO:0000313" key="2">
    <source>
        <dbReference type="EMBL" id="RNB87203.1"/>
    </source>
</evidence>
<name>A0A3M8DGJ2_9BACL</name>
<feature type="domain" description="Lipoyl-binding" evidence="1">
    <location>
        <begin position="13"/>
        <end position="73"/>
    </location>
</feature>
<organism evidence="2 3">
    <name type="scientific">Brevibacillus fluminis</name>
    <dbReference type="NCBI Taxonomy" id="511487"/>
    <lineage>
        <taxon>Bacteria</taxon>
        <taxon>Bacillati</taxon>
        <taxon>Bacillota</taxon>
        <taxon>Bacilli</taxon>
        <taxon>Bacillales</taxon>
        <taxon>Paenibacillaceae</taxon>
        <taxon>Brevibacillus</taxon>
    </lineage>
</organism>